<organism evidence="1 2">
    <name type="scientific">Paramarasmius palmivorus</name>
    <dbReference type="NCBI Taxonomy" id="297713"/>
    <lineage>
        <taxon>Eukaryota</taxon>
        <taxon>Fungi</taxon>
        <taxon>Dikarya</taxon>
        <taxon>Basidiomycota</taxon>
        <taxon>Agaricomycotina</taxon>
        <taxon>Agaricomycetes</taxon>
        <taxon>Agaricomycetidae</taxon>
        <taxon>Agaricales</taxon>
        <taxon>Marasmiineae</taxon>
        <taxon>Marasmiaceae</taxon>
        <taxon>Paramarasmius</taxon>
    </lineage>
</organism>
<dbReference type="EMBL" id="JAYKXP010000257">
    <property type="protein sequence ID" value="KAK7017126.1"/>
    <property type="molecule type" value="Genomic_DNA"/>
</dbReference>
<proteinExistence type="predicted"/>
<accession>A0AAW0AV19</accession>
<gene>
    <name evidence="1" type="ORF">VNI00_018667</name>
</gene>
<name>A0AAW0AV19_9AGAR</name>
<reference evidence="1 2" key="1">
    <citation type="submission" date="2024-01" db="EMBL/GenBank/DDBJ databases">
        <title>A draft genome for a cacao thread blight-causing isolate of Paramarasmius palmivorus.</title>
        <authorList>
            <person name="Baruah I.K."/>
            <person name="Bukari Y."/>
            <person name="Amoako-Attah I."/>
            <person name="Meinhardt L.W."/>
            <person name="Bailey B.A."/>
            <person name="Cohen S.P."/>
        </authorList>
    </citation>
    <scope>NUCLEOTIDE SEQUENCE [LARGE SCALE GENOMIC DNA]</scope>
    <source>
        <strain evidence="1 2">GH-12</strain>
    </source>
</reference>
<protein>
    <recommendedName>
        <fullName evidence="3">Maturase K</fullName>
    </recommendedName>
</protein>
<evidence type="ECO:0000313" key="2">
    <source>
        <dbReference type="Proteomes" id="UP001383192"/>
    </source>
</evidence>
<dbReference type="Proteomes" id="UP001383192">
    <property type="component" value="Unassembled WGS sequence"/>
</dbReference>
<evidence type="ECO:0000313" key="1">
    <source>
        <dbReference type="EMBL" id="KAK7017126.1"/>
    </source>
</evidence>
<dbReference type="AlphaFoldDB" id="A0AAW0AV19"/>
<sequence length="366" mass="42713">MDTSNPKNSFQTALPVELMEEILELYIEDENNRDVVNTLLVHPWMTSRLQRKLYRWIRVRRFVSLLSLHLAFANHKSLPSCVQGMDYRVPGDAVKAREVMIDEGIDERTDFGKLQGEVFAAIAPFVRHLVLKIGTVSPRLFFSIRTTSFPRLTFLQSSFHLVLDTNDTVASYKHLCQQDLLHVTSRRKNYLPTLKPLDVRYSWSALRRLHMQIDINEIIEDEPPSTKLKHFVSLRELSLSFLQSASYYYPDYLERMEISKSWKGLVIIMDDKWQTRTMVRAPYPASFYVVHPSLVFASRGTPYFFNTTSFPSPASVAHLKKRIKIYTISTTWDEIWEGAHCMIEVNQKETAREKWPSNALTVKEWM</sequence>
<keyword evidence="2" id="KW-1185">Reference proteome</keyword>
<comment type="caution">
    <text evidence="1">The sequence shown here is derived from an EMBL/GenBank/DDBJ whole genome shotgun (WGS) entry which is preliminary data.</text>
</comment>
<evidence type="ECO:0008006" key="3">
    <source>
        <dbReference type="Google" id="ProtNLM"/>
    </source>
</evidence>